<gene>
    <name evidence="1" type="ORF">EZ456_04950</name>
</gene>
<dbReference type="AlphaFoldDB" id="A0A4R0Q2Z8"/>
<evidence type="ECO:0000313" key="2">
    <source>
        <dbReference type="Proteomes" id="UP000293925"/>
    </source>
</evidence>
<dbReference type="RefSeq" id="WP_131527881.1">
    <property type="nucleotide sequence ID" value="NZ_SJSO01000003.1"/>
</dbReference>
<dbReference type="OrthoDB" id="675324at2"/>
<accession>A0A4R0Q2Z8</accession>
<proteinExistence type="predicted"/>
<sequence>MNIINKPYFNGSAIKWLWPGSVSILLLWMPSSATAQVRDIPVEVFVGNRAIAHQMYLTKYTDSNSRFGYFGYLRIETPYLDRKKSIFLGQSLFFYDVFKGVSLAGGGYITSAGFMPQLAIAYGRNVGNLSLTVFASYEPVKPANSEIFALISYSPPLNKRGNWRLFTQLIGSYNFSYKKNLRYNFANQYLRLGLSYDDWQFGLATDLVQENNVGLLPTNSGLFLRRLL</sequence>
<comment type="caution">
    <text evidence="1">The sequence shown here is derived from an EMBL/GenBank/DDBJ whole genome shotgun (WGS) entry which is preliminary data.</text>
</comment>
<organism evidence="1 2">
    <name type="scientific">Pedobacter psychrodurus</name>
    <dbReference type="NCBI Taxonomy" id="2530456"/>
    <lineage>
        <taxon>Bacteria</taxon>
        <taxon>Pseudomonadati</taxon>
        <taxon>Bacteroidota</taxon>
        <taxon>Sphingobacteriia</taxon>
        <taxon>Sphingobacteriales</taxon>
        <taxon>Sphingobacteriaceae</taxon>
        <taxon>Pedobacter</taxon>
    </lineage>
</organism>
<evidence type="ECO:0000313" key="1">
    <source>
        <dbReference type="EMBL" id="TCD28733.1"/>
    </source>
</evidence>
<keyword evidence="2" id="KW-1185">Reference proteome</keyword>
<dbReference type="EMBL" id="SJSO01000003">
    <property type="protein sequence ID" value="TCD28733.1"/>
    <property type="molecule type" value="Genomic_DNA"/>
</dbReference>
<name>A0A4R0Q2Z8_9SPHI</name>
<reference evidence="1 2" key="1">
    <citation type="submission" date="2019-02" db="EMBL/GenBank/DDBJ databases">
        <title>Pedobacter sp. RP-3-21 sp. nov., isolated from Arctic soil.</title>
        <authorList>
            <person name="Dahal R.H."/>
        </authorList>
    </citation>
    <scope>NUCLEOTIDE SEQUENCE [LARGE SCALE GENOMIC DNA]</scope>
    <source>
        <strain evidence="1 2">RP-3-21</strain>
    </source>
</reference>
<dbReference type="Proteomes" id="UP000293925">
    <property type="component" value="Unassembled WGS sequence"/>
</dbReference>
<protein>
    <submittedName>
        <fullName evidence="1">Uncharacterized protein</fullName>
    </submittedName>
</protein>